<dbReference type="PROSITE" id="PS50893">
    <property type="entry name" value="ABC_TRANSPORTER_2"/>
    <property type="match status" value="1"/>
</dbReference>
<keyword evidence="7" id="KW-0408">Iron</keyword>
<evidence type="ECO:0000256" key="7">
    <source>
        <dbReference type="ARBA" id="ARBA00023004"/>
    </source>
</evidence>
<dbReference type="Pfam" id="PF00005">
    <property type="entry name" value="ABC_tran"/>
    <property type="match status" value="1"/>
</dbReference>
<keyword evidence="2" id="KW-0813">Transport</keyword>
<sequence length="259" mass="28202">MSRLTVHDLTVGYDDRVVLDGLSLDIPDDVVTTIVGPNGCGKSTLLRSMSRLLRPRAGVVRLDGTDIADRRPRDLAQVMGMLPQDPVAPSGLSVVELIERGRHPHQRWFRQASPEDDAAVDRAMELTGITDLADRPVDALSGGQRRRVWIALVLAQETEVLLLDEPTTFLDLAHAIDVLDLVRTLSSEHGKTVVTVLHDLNLAVRYSDHIVVMCDGAVLAQGPPDDVITPDLLESAFGLRSMVVRDPVTDGPLVVPLGR</sequence>
<keyword evidence="12" id="KW-1185">Reference proteome</keyword>
<dbReference type="PANTHER" id="PTHR42771">
    <property type="entry name" value="IRON(3+)-HYDROXAMATE IMPORT ATP-BINDING PROTEIN FHUC"/>
    <property type="match status" value="1"/>
</dbReference>
<dbReference type="EMBL" id="JBHTIL010000001">
    <property type="protein sequence ID" value="MFD0924934.1"/>
    <property type="molecule type" value="Genomic_DNA"/>
</dbReference>
<dbReference type="PROSITE" id="PS00211">
    <property type="entry name" value="ABC_TRANSPORTER_1"/>
    <property type="match status" value="1"/>
</dbReference>
<keyword evidence="5" id="KW-0547">Nucleotide-binding</keyword>
<keyword evidence="9" id="KW-0472">Membrane</keyword>
<dbReference type="InterPro" id="IPR017871">
    <property type="entry name" value="ABC_transporter-like_CS"/>
</dbReference>
<evidence type="ECO:0000256" key="9">
    <source>
        <dbReference type="ARBA" id="ARBA00023136"/>
    </source>
</evidence>
<dbReference type="GO" id="GO:0005524">
    <property type="term" value="F:ATP binding"/>
    <property type="evidence" value="ECO:0007669"/>
    <property type="project" value="UniProtKB-KW"/>
</dbReference>
<comment type="subcellular location">
    <subcellularLocation>
        <location evidence="1">Cell membrane</location>
        <topology evidence="1">Peripheral membrane protein</topology>
    </subcellularLocation>
</comment>
<evidence type="ECO:0000256" key="6">
    <source>
        <dbReference type="ARBA" id="ARBA00022840"/>
    </source>
</evidence>
<dbReference type="InterPro" id="IPR003439">
    <property type="entry name" value="ABC_transporter-like_ATP-bd"/>
</dbReference>
<evidence type="ECO:0000313" key="11">
    <source>
        <dbReference type="EMBL" id="MFD0924934.1"/>
    </source>
</evidence>
<dbReference type="InterPro" id="IPR051535">
    <property type="entry name" value="Siderophore_ABC-ATPase"/>
</dbReference>
<dbReference type="Proteomes" id="UP001597068">
    <property type="component" value="Unassembled WGS sequence"/>
</dbReference>
<evidence type="ECO:0000256" key="2">
    <source>
        <dbReference type="ARBA" id="ARBA00022448"/>
    </source>
</evidence>
<dbReference type="Gene3D" id="3.40.50.300">
    <property type="entry name" value="P-loop containing nucleotide triphosphate hydrolases"/>
    <property type="match status" value="1"/>
</dbReference>
<dbReference type="SMART" id="SM00382">
    <property type="entry name" value="AAA"/>
    <property type="match status" value="1"/>
</dbReference>
<evidence type="ECO:0000313" key="12">
    <source>
        <dbReference type="Proteomes" id="UP001597068"/>
    </source>
</evidence>
<dbReference type="PANTHER" id="PTHR42771:SF2">
    <property type="entry name" value="IRON(3+)-HYDROXAMATE IMPORT ATP-BINDING PROTEIN FHUC"/>
    <property type="match status" value="1"/>
</dbReference>
<evidence type="ECO:0000256" key="8">
    <source>
        <dbReference type="ARBA" id="ARBA00023065"/>
    </source>
</evidence>
<evidence type="ECO:0000256" key="3">
    <source>
        <dbReference type="ARBA" id="ARBA00022475"/>
    </source>
</evidence>
<evidence type="ECO:0000256" key="1">
    <source>
        <dbReference type="ARBA" id="ARBA00004202"/>
    </source>
</evidence>
<dbReference type="RefSeq" id="WP_253647077.1">
    <property type="nucleotide sequence ID" value="NZ_BAAAMO010000002.1"/>
</dbReference>
<proteinExistence type="predicted"/>
<dbReference type="InterPro" id="IPR003593">
    <property type="entry name" value="AAA+_ATPase"/>
</dbReference>
<comment type="caution">
    <text evidence="11">The sequence shown here is derived from an EMBL/GenBank/DDBJ whole genome shotgun (WGS) entry which is preliminary data.</text>
</comment>
<dbReference type="SUPFAM" id="SSF52540">
    <property type="entry name" value="P-loop containing nucleoside triphosphate hydrolases"/>
    <property type="match status" value="1"/>
</dbReference>
<feature type="domain" description="ABC transporter" evidence="10">
    <location>
        <begin position="4"/>
        <end position="240"/>
    </location>
</feature>
<accession>A0ABW3G422</accession>
<dbReference type="CDD" id="cd03214">
    <property type="entry name" value="ABC_Iron-Siderophores_B12_Hemin"/>
    <property type="match status" value="1"/>
</dbReference>
<keyword evidence="3" id="KW-1003">Cell membrane</keyword>
<dbReference type="InterPro" id="IPR027417">
    <property type="entry name" value="P-loop_NTPase"/>
</dbReference>
<name>A0ABW3G422_9NOCA</name>
<evidence type="ECO:0000256" key="5">
    <source>
        <dbReference type="ARBA" id="ARBA00022741"/>
    </source>
</evidence>
<evidence type="ECO:0000256" key="4">
    <source>
        <dbReference type="ARBA" id="ARBA00022496"/>
    </source>
</evidence>
<evidence type="ECO:0000259" key="10">
    <source>
        <dbReference type="PROSITE" id="PS50893"/>
    </source>
</evidence>
<keyword evidence="4" id="KW-0410">Iron transport</keyword>
<reference evidence="12" key="1">
    <citation type="journal article" date="2019" name="Int. J. Syst. Evol. Microbiol.">
        <title>The Global Catalogue of Microorganisms (GCM) 10K type strain sequencing project: providing services to taxonomists for standard genome sequencing and annotation.</title>
        <authorList>
            <consortium name="The Broad Institute Genomics Platform"/>
            <consortium name="The Broad Institute Genome Sequencing Center for Infectious Disease"/>
            <person name="Wu L."/>
            <person name="Ma J."/>
        </authorList>
    </citation>
    <scope>NUCLEOTIDE SEQUENCE [LARGE SCALE GENOMIC DNA]</scope>
    <source>
        <strain evidence="12">CCUG 50873</strain>
    </source>
</reference>
<protein>
    <submittedName>
        <fullName evidence="11">ABC transporter ATP-binding protein</fullName>
    </submittedName>
</protein>
<organism evidence="11 12">
    <name type="scientific">Williamsia deligens</name>
    <dbReference type="NCBI Taxonomy" id="321325"/>
    <lineage>
        <taxon>Bacteria</taxon>
        <taxon>Bacillati</taxon>
        <taxon>Actinomycetota</taxon>
        <taxon>Actinomycetes</taxon>
        <taxon>Mycobacteriales</taxon>
        <taxon>Nocardiaceae</taxon>
        <taxon>Williamsia</taxon>
    </lineage>
</organism>
<keyword evidence="6 11" id="KW-0067">ATP-binding</keyword>
<gene>
    <name evidence="11" type="ORF">ACFQ04_04210</name>
</gene>
<keyword evidence="8" id="KW-0406">Ion transport</keyword>